<dbReference type="PANTHER" id="PTHR46333">
    <property type="entry name" value="CYTOKINESIS PROTEIN 3"/>
    <property type="match status" value="1"/>
</dbReference>
<feature type="domain" description="Transglutaminase-like" evidence="1">
    <location>
        <begin position="85"/>
        <end position="153"/>
    </location>
</feature>
<proteinExistence type="predicted"/>
<evidence type="ECO:0000259" key="1">
    <source>
        <dbReference type="SMART" id="SM00460"/>
    </source>
</evidence>
<dbReference type="InterPro" id="IPR002931">
    <property type="entry name" value="Transglutaminase-like"/>
</dbReference>
<gene>
    <name evidence="7" type="ORF">BYL167_LOCUS15079</name>
    <name evidence="2" type="ORF">CJN711_LOCUS27588</name>
    <name evidence="5" type="ORF">GIL414_LOCUS8286</name>
    <name evidence="3" type="ORF">KQP761_LOCUS32223</name>
    <name evidence="4" type="ORF">MBJ925_LOCUS16183</name>
    <name evidence="6" type="ORF">SMN809_LOCUS11022</name>
</gene>
<dbReference type="AlphaFoldDB" id="A0A816R1C4"/>
<dbReference type="EMBL" id="CAJOBI010003890">
    <property type="protein sequence ID" value="CAF3984070.1"/>
    <property type="molecule type" value="Genomic_DNA"/>
</dbReference>
<accession>A0A816R1C4</accession>
<evidence type="ECO:0000313" key="4">
    <source>
        <dbReference type="EMBL" id="CAF2067857.1"/>
    </source>
</evidence>
<evidence type="ECO:0000313" key="5">
    <source>
        <dbReference type="EMBL" id="CAF3935178.1"/>
    </source>
</evidence>
<dbReference type="EMBL" id="CAJNOV010013050">
    <property type="protein sequence ID" value="CAF1507113.1"/>
    <property type="molecule type" value="Genomic_DNA"/>
</dbReference>
<protein>
    <recommendedName>
        <fullName evidence="1">Transglutaminase-like domain-containing protein</fullName>
    </recommendedName>
</protein>
<evidence type="ECO:0000313" key="7">
    <source>
        <dbReference type="EMBL" id="CAF4026440.1"/>
    </source>
</evidence>
<sequence>MNYPFNPEFCHERQGAIDNMDYRKEISSWRANSINEVIYCIEKLSMNKNLIDRAWIVFYWVSQNIKYDVISYLSGFMRHQTAEDIFRHKRGVCDAYATIFKALCDGVQLECEKISGFAKGYDYIPMQSTFTRANHAWNVIRLNNHWYFIDSTWGAGHLDKYKRYKKQLDPHYFLTEPKHMIYNHLPENPRWQLLSPTISMPQFTMLPVVSSTFFNLKLIIVSPCNTNMVPFDTNRSLAEVVIRTPSDVCLSCSVDHDSTSGLAQYDVDRKLWYCLFRPRLSGYQTLDIYARKGPPTGSYEGAIVLGLNMPKIIQFQKFPYTYDAFTRYQCQIFEPLDEKLKKYTKVTIHCRIPGAVYVYLSYDGTLSSNKYSLVDDIFKEEIIVPKREVAIYAKFPKDQESNHVEGLFKYTVERKFYLF</sequence>
<dbReference type="GO" id="GO:0005737">
    <property type="term" value="C:cytoplasm"/>
    <property type="evidence" value="ECO:0007669"/>
    <property type="project" value="TreeGrafter"/>
</dbReference>
<dbReference type="Pfam" id="PF23265">
    <property type="entry name" value="Ig-like_KY"/>
    <property type="match status" value="1"/>
</dbReference>
<evidence type="ECO:0000313" key="2">
    <source>
        <dbReference type="EMBL" id="CAF1507113.1"/>
    </source>
</evidence>
<dbReference type="Proteomes" id="UP000681720">
    <property type="component" value="Unassembled WGS sequence"/>
</dbReference>
<evidence type="ECO:0000313" key="3">
    <source>
        <dbReference type="EMBL" id="CAF1661844.1"/>
    </source>
</evidence>
<name>A0A816R1C4_9BILA</name>
<comment type="caution">
    <text evidence="4">The sequence shown here is derived from an EMBL/GenBank/DDBJ whole genome shotgun (WGS) entry which is preliminary data.</text>
</comment>
<evidence type="ECO:0000313" key="8">
    <source>
        <dbReference type="Proteomes" id="UP000663824"/>
    </source>
</evidence>
<dbReference type="EMBL" id="CAJNRE010007764">
    <property type="protein sequence ID" value="CAF2067857.1"/>
    <property type="molecule type" value="Genomic_DNA"/>
</dbReference>
<evidence type="ECO:0000313" key="6">
    <source>
        <dbReference type="EMBL" id="CAF3984070.1"/>
    </source>
</evidence>
<dbReference type="Gene3D" id="3.10.620.30">
    <property type="match status" value="1"/>
</dbReference>
<organism evidence="4 8">
    <name type="scientific">Rotaria magnacalcarata</name>
    <dbReference type="NCBI Taxonomy" id="392030"/>
    <lineage>
        <taxon>Eukaryota</taxon>
        <taxon>Metazoa</taxon>
        <taxon>Spiralia</taxon>
        <taxon>Gnathifera</taxon>
        <taxon>Rotifera</taxon>
        <taxon>Eurotatoria</taxon>
        <taxon>Bdelloidea</taxon>
        <taxon>Philodinida</taxon>
        <taxon>Philodinidae</taxon>
        <taxon>Rotaria</taxon>
    </lineage>
</organism>
<dbReference type="InterPro" id="IPR056564">
    <property type="entry name" value="Ig-like_KY"/>
</dbReference>
<dbReference type="Proteomes" id="UP000681967">
    <property type="component" value="Unassembled WGS sequence"/>
</dbReference>
<dbReference type="Proteomes" id="UP000663834">
    <property type="component" value="Unassembled WGS sequence"/>
</dbReference>
<reference evidence="4" key="1">
    <citation type="submission" date="2021-02" db="EMBL/GenBank/DDBJ databases">
        <authorList>
            <person name="Nowell W R."/>
        </authorList>
    </citation>
    <scope>NUCLEOTIDE SEQUENCE</scope>
</reference>
<dbReference type="Proteomes" id="UP000663824">
    <property type="component" value="Unassembled WGS sequence"/>
</dbReference>
<dbReference type="Proteomes" id="UP000676336">
    <property type="component" value="Unassembled WGS sequence"/>
</dbReference>
<dbReference type="SMART" id="SM00460">
    <property type="entry name" value="TGc"/>
    <property type="match status" value="1"/>
</dbReference>
<dbReference type="EMBL" id="CAJOBJ010002677">
    <property type="protein sequence ID" value="CAF3935178.1"/>
    <property type="molecule type" value="Genomic_DNA"/>
</dbReference>
<dbReference type="PANTHER" id="PTHR46333:SF2">
    <property type="entry name" value="CYTOKINESIS PROTEIN 3"/>
    <property type="match status" value="1"/>
</dbReference>
<dbReference type="EMBL" id="CAJNOW010017995">
    <property type="protein sequence ID" value="CAF1661844.1"/>
    <property type="molecule type" value="Genomic_DNA"/>
</dbReference>
<dbReference type="OrthoDB" id="6129702at2759"/>
<dbReference type="Proteomes" id="UP000663855">
    <property type="component" value="Unassembled WGS sequence"/>
</dbReference>
<dbReference type="InterPro" id="IPR052557">
    <property type="entry name" value="CAP/Cytokinesis_protein"/>
</dbReference>
<dbReference type="SUPFAM" id="SSF54001">
    <property type="entry name" value="Cysteine proteinases"/>
    <property type="match status" value="1"/>
</dbReference>
<dbReference type="InterPro" id="IPR038765">
    <property type="entry name" value="Papain-like_cys_pep_sf"/>
</dbReference>
<dbReference type="Pfam" id="PF01841">
    <property type="entry name" value="Transglut_core"/>
    <property type="match status" value="1"/>
</dbReference>
<dbReference type="EMBL" id="CAJOBH010005501">
    <property type="protein sequence ID" value="CAF4026440.1"/>
    <property type="molecule type" value="Genomic_DNA"/>
</dbReference>